<evidence type="ECO:0000313" key="9">
    <source>
        <dbReference type="Proteomes" id="UP000700908"/>
    </source>
</evidence>
<name>A0ABS7MLV4_9ACTN</name>
<protein>
    <recommendedName>
        <fullName evidence="4 6">Signal peptidase I</fullName>
        <ecNumber evidence="4 6">3.4.21.89</ecNumber>
    </recommendedName>
</protein>
<dbReference type="CDD" id="cd06530">
    <property type="entry name" value="S26_SPase_I"/>
    <property type="match status" value="1"/>
</dbReference>
<evidence type="ECO:0000259" key="7">
    <source>
        <dbReference type="Pfam" id="PF10502"/>
    </source>
</evidence>
<keyword evidence="6" id="KW-0812">Transmembrane</keyword>
<dbReference type="RefSeq" id="WP_222199760.1">
    <property type="nucleotide sequence ID" value="NZ_JAIMFO010000007.1"/>
</dbReference>
<dbReference type="PRINTS" id="PR00727">
    <property type="entry name" value="LEADERPTASE"/>
</dbReference>
<evidence type="ECO:0000256" key="1">
    <source>
        <dbReference type="ARBA" id="ARBA00000677"/>
    </source>
</evidence>
<comment type="catalytic activity">
    <reaction evidence="1 6">
        <text>Cleavage of hydrophobic, N-terminal signal or leader sequences from secreted and periplasmic proteins.</text>
        <dbReference type="EC" id="3.4.21.89"/>
    </reaction>
</comment>
<keyword evidence="6" id="KW-0472">Membrane</keyword>
<gene>
    <name evidence="8" type="primary">lepB</name>
    <name evidence="8" type="ORF">K6V98_06800</name>
</gene>
<dbReference type="PANTHER" id="PTHR43390">
    <property type="entry name" value="SIGNAL PEPTIDASE I"/>
    <property type="match status" value="1"/>
</dbReference>
<dbReference type="InterPro" id="IPR036286">
    <property type="entry name" value="LexA/Signal_pep-like_sf"/>
</dbReference>
<dbReference type="NCBIfam" id="TIGR02227">
    <property type="entry name" value="sigpep_I_bact"/>
    <property type="match status" value="1"/>
</dbReference>
<dbReference type="PROSITE" id="PS00760">
    <property type="entry name" value="SPASE_I_2"/>
    <property type="match status" value="1"/>
</dbReference>
<organism evidence="8 9">
    <name type="scientific">Collinsella ureilytica</name>
    <dbReference type="NCBI Taxonomy" id="2869515"/>
    <lineage>
        <taxon>Bacteria</taxon>
        <taxon>Bacillati</taxon>
        <taxon>Actinomycetota</taxon>
        <taxon>Coriobacteriia</taxon>
        <taxon>Coriobacteriales</taxon>
        <taxon>Coriobacteriaceae</taxon>
        <taxon>Collinsella</taxon>
    </lineage>
</organism>
<keyword evidence="6" id="KW-0645">Protease</keyword>
<feature type="transmembrane region" description="Helical" evidence="6">
    <location>
        <begin position="12"/>
        <end position="33"/>
    </location>
</feature>
<evidence type="ECO:0000256" key="2">
    <source>
        <dbReference type="ARBA" id="ARBA00004401"/>
    </source>
</evidence>
<keyword evidence="6" id="KW-1133">Transmembrane helix</keyword>
<evidence type="ECO:0000256" key="4">
    <source>
        <dbReference type="ARBA" id="ARBA00013208"/>
    </source>
</evidence>
<sequence length="186" mass="20130">MASKEGSVLQGLIEWVVALGIAVVAALLIHIFVGSPYTVPTGSMIPTIQIGDNIFAQKISLNLGGSVEPGDIVVFKNPNAFSDHDILVKRVIAVGGDTIDFQSGSVYVNGELKEESYAAGMTEPLSAQAPGIELSYPYTLPKNTVWMMGDNREDSADSRYFGPVQRDDLIGIVIFRYWPLNRIGLI</sequence>
<dbReference type="EMBL" id="JAIMFO010000007">
    <property type="protein sequence ID" value="MBY4798051.1"/>
    <property type="molecule type" value="Genomic_DNA"/>
</dbReference>
<comment type="subcellular location">
    <subcellularLocation>
        <location evidence="2">Cell membrane</location>
        <topology evidence="2">Single-pass type II membrane protein</topology>
    </subcellularLocation>
    <subcellularLocation>
        <location evidence="6">Membrane</location>
        <topology evidence="6">Single-pass type II membrane protein</topology>
    </subcellularLocation>
</comment>
<evidence type="ECO:0000313" key="8">
    <source>
        <dbReference type="EMBL" id="MBY4798051.1"/>
    </source>
</evidence>
<dbReference type="EC" id="3.4.21.89" evidence="4 6"/>
<dbReference type="PANTHER" id="PTHR43390:SF1">
    <property type="entry name" value="CHLOROPLAST PROCESSING PEPTIDASE"/>
    <property type="match status" value="1"/>
</dbReference>
<dbReference type="InterPro" id="IPR019758">
    <property type="entry name" value="Pept_S26A_signal_pept_1_CS"/>
</dbReference>
<comment type="similarity">
    <text evidence="3 6">Belongs to the peptidase S26 family.</text>
</comment>
<accession>A0ABS7MLV4</accession>
<comment type="caution">
    <text evidence="8">The sequence shown here is derived from an EMBL/GenBank/DDBJ whole genome shotgun (WGS) entry which is preliminary data.</text>
</comment>
<dbReference type="InterPro" id="IPR019757">
    <property type="entry name" value="Pept_S26A_signal_pept_1_Lys-AS"/>
</dbReference>
<dbReference type="InterPro" id="IPR000223">
    <property type="entry name" value="Pept_S26A_signal_pept_1"/>
</dbReference>
<dbReference type="PROSITE" id="PS00761">
    <property type="entry name" value="SPASE_I_3"/>
    <property type="match status" value="1"/>
</dbReference>
<feature type="domain" description="Peptidase S26" evidence="7">
    <location>
        <begin position="12"/>
        <end position="178"/>
    </location>
</feature>
<dbReference type="Gene3D" id="2.10.109.10">
    <property type="entry name" value="Umud Fragment, subunit A"/>
    <property type="match status" value="1"/>
</dbReference>
<keyword evidence="9" id="KW-1185">Reference proteome</keyword>
<keyword evidence="5 6" id="KW-0378">Hydrolase</keyword>
<dbReference type="GO" id="GO:0009003">
    <property type="term" value="F:signal peptidase activity"/>
    <property type="evidence" value="ECO:0007669"/>
    <property type="project" value="UniProtKB-EC"/>
</dbReference>
<dbReference type="Pfam" id="PF10502">
    <property type="entry name" value="Peptidase_S26"/>
    <property type="match status" value="1"/>
</dbReference>
<proteinExistence type="inferred from homology"/>
<evidence type="ECO:0000256" key="5">
    <source>
        <dbReference type="ARBA" id="ARBA00022801"/>
    </source>
</evidence>
<reference evidence="8 9" key="1">
    <citation type="submission" date="2021-08" db="EMBL/GenBank/DDBJ databases">
        <title>Collinsella faecalis sp. nov. isolated from swine faeces.</title>
        <authorList>
            <person name="Oh B.S."/>
            <person name="Lee J.H."/>
        </authorList>
    </citation>
    <scope>NUCLEOTIDE SEQUENCE [LARGE SCALE GENOMIC DNA]</scope>
    <source>
        <strain evidence="8 9">AGMB00827</strain>
    </source>
</reference>
<dbReference type="SUPFAM" id="SSF51306">
    <property type="entry name" value="LexA/Signal peptidase"/>
    <property type="match status" value="1"/>
</dbReference>
<evidence type="ECO:0000256" key="6">
    <source>
        <dbReference type="RuleBase" id="RU362042"/>
    </source>
</evidence>
<dbReference type="Proteomes" id="UP000700908">
    <property type="component" value="Unassembled WGS sequence"/>
</dbReference>
<dbReference type="InterPro" id="IPR019533">
    <property type="entry name" value="Peptidase_S26"/>
</dbReference>
<evidence type="ECO:0000256" key="3">
    <source>
        <dbReference type="ARBA" id="ARBA00009370"/>
    </source>
</evidence>